<reference evidence="1" key="1">
    <citation type="journal article" date="2023" name="Mol. Phylogenet. Evol.">
        <title>Genome-scale phylogeny and comparative genomics of the fungal order Sordariales.</title>
        <authorList>
            <person name="Hensen N."/>
            <person name="Bonometti L."/>
            <person name="Westerberg I."/>
            <person name="Brannstrom I.O."/>
            <person name="Guillou S."/>
            <person name="Cros-Aarteil S."/>
            <person name="Calhoun S."/>
            <person name="Haridas S."/>
            <person name="Kuo A."/>
            <person name="Mondo S."/>
            <person name="Pangilinan J."/>
            <person name="Riley R."/>
            <person name="LaButti K."/>
            <person name="Andreopoulos B."/>
            <person name="Lipzen A."/>
            <person name="Chen C."/>
            <person name="Yan M."/>
            <person name="Daum C."/>
            <person name="Ng V."/>
            <person name="Clum A."/>
            <person name="Steindorff A."/>
            <person name="Ohm R.A."/>
            <person name="Martin F."/>
            <person name="Silar P."/>
            <person name="Natvig D.O."/>
            <person name="Lalanne C."/>
            <person name="Gautier V."/>
            <person name="Ament-Velasquez S.L."/>
            <person name="Kruys A."/>
            <person name="Hutchinson M.I."/>
            <person name="Powell A.J."/>
            <person name="Barry K."/>
            <person name="Miller A.N."/>
            <person name="Grigoriev I.V."/>
            <person name="Debuchy R."/>
            <person name="Gladieux P."/>
            <person name="Hiltunen Thoren M."/>
            <person name="Johannesson H."/>
        </authorList>
    </citation>
    <scope>NUCLEOTIDE SEQUENCE</scope>
    <source>
        <strain evidence="1">CBS 990.96</strain>
    </source>
</reference>
<name>A0AAN7H371_9PEZI</name>
<organism evidence="1 2">
    <name type="scientific">Podospora fimiseda</name>
    <dbReference type="NCBI Taxonomy" id="252190"/>
    <lineage>
        <taxon>Eukaryota</taxon>
        <taxon>Fungi</taxon>
        <taxon>Dikarya</taxon>
        <taxon>Ascomycota</taxon>
        <taxon>Pezizomycotina</taxon>
        <taxon>Sordariomycetes</taxon>
        <taxon>Sordariomycetidae</taxon>
        <taxon>Sordariales</taxon>
        <taxon>Podosporaceae</taxon>
        <taxon>Podospora</taxon>
    </lineage>
</organism>
<evidence type="ECO:0000313" key="2">
    <source>
        <dbReference type="Proteomes" id="UP001301958"/>
    </source>
</evidence>
<gene>
    <name evidence="1" type="ORF">QBC38DRAFT_385589</name>
</gene>
<protein>
    <submittedName>
        <fullName evidence="1">Uncharacterized protein</fullName>
    </submittedName>
</protein>
<dbReference type="AlphaFoldDB" id="A0AAN7H371"/>
<dbReference type="EMBL" id="MU865305">
    <property type="protein sequence ID" value="KAK4229682.1"/>
    <property type="molecule type" value="Genomic_DNA"/>
</dbReference>
<comment type="caution">
    <text evidence="1">The sequence shown here is derived from an EMBL/GenBank/DDBJ whole genome shotgun (WGS) entry which is preliminary data.</text>
</comment>
<dbReference type="Proteomes" id="UP001301958">
    <property type="component" value="Unassembled WGS sequence"/>
</dbReference>
<sequence length="257" mass="28482">MSNRLLQAFTYFSNTIEDMRSLVFDGREDPNGRSFKFADLGITGTPPVASFFKDGRLLFDAKDGQTKLNGQFQQVMTLLKKSLIAGMLHDLKAYIVRDSSQQGRDRLCKKTGSRLVGNECFFIVRASEKRGNEVEEIGNDAMLAFDKYGINIEHLYSNAAACQDKNPSFDGWDKFLASAVPQDLLASTVAMDGNNYPECFWGALPVFTVTEESRKKAIDRADIDGVCVSTANPEPDQNQTPNVPKHLGVEACPVSYL</sequence>
<keyword evidence="2" id="KW-1185">Reference proteome</keyword>
<accession>A0AAN7H371</accession>
<evidence type="ECO:0000313" key="1">
    <source>
        <dbReference type="EMBL" id="KAK4229682.1"/>
    </source>
</evidence>
<reference evidence="1" key="2">
    <citation type="submission" date="2023-05" db="EMBL/GenBank/DDBJ databases">
        <authorList>
            <consortium name="Lawrence Berkeley National Laboratory"/>
            <person name="Steindorff A."/>
            <person name="Hensen N."/>
            <person name="Bonometti L."/>
            <person name="Westerberg I."/>
            <person name="Brannstrom I.O."/>
            <person name="Guillou S."/>
            <person name="Cros-Aarteil S."/>
            <person name="Calhoun S."/>
            <person name="Haridas S."/>
            <person name="Kuo A."/>
            <person name="Mondo S."/>
            <person name="Pangilinan J."/>
            <person name="Riley R."/>
            <person name="Labutti K."/>
            <person name="Andreopoulos B."/>
            <person name="Lipzen A."/>
            <person name="Chen C."/>
            <person name="Yanf M."/>
            <person name="Daum C."/>
            <person name="Ng V."/>
            <person name="Clum A."/>
            <person name="Ohm R."/>
            <person name="Martin F."/>
            <person name="Silar P."/>
            <person name="Natvig D."/>
            <person name="Lalanne C."/>
            <person name="Gautier V."/>
            <person name="Ament-Velasquez S.L."/>
            <person name="Kruys A."/>
            <person name="Hutchinson M.I."/>
            <person name="Powell A.J."/>
            <person name="Barry K."/>
            <person name="Miller A.N."/>
            <person name="Grigoriev I.V."/>
            <person name="Debuchy R."/>
            <person name="Gladieux P."/>
            <person name="Thoren M.H."/>
            <person name="Johannesson H."/>
        </authorList>
    </citation>
    <scope>NUCLEOTIDE SEQUENCE</scope>
    <source>
        <strain evidence="1">CBS 990.96</strain>
    </source>
</reference>
<proteinExistence type="predicted"/>